<feature type="compositionally biased region" description="Low complexity" evidence="1">
    <location>
        <begin position="178"/>
        <end position="198"/>
    </location>
</feature>
<proteinExistence type="predicted"/>
<dbReference type="HOGENOM" id="CLU_031771_1_1_1"/>
<feature type="region of interest" description="Disordered" evidence="1">
    <location>
        <begin position="119"/>
        <end position="143"/>
    </location>
</feature>
<keyword evidence="4" id="KW-1185">Reference proteome</keyword>
<protein>
    <recommendedName>
        <fullName evidence="2">Programmed cell death protein 2 C-terminal domain-containing protein</fullName>
    </recommendedName>
</protein>
<dbReference type="GO" id="GO:0030490">
    <property type="term" value="P:maturation of SSU-rRNA"/>
    <property type="evidence" value="ECO:0007669"/>
    <property type="project" value="TreeGrafter"/>
</dbReference>
<dbReference type="PANTHER" id="PTHR47524">
    <property type="entry name" value="20S RRNA ACCUMULATION PROTEIN 4"/>
    <property type="match status" value="1"/>
</dbReference>
<reference evidence="3 4" key="1">
    <citation type="journal article" date="2015" name="Genome Announc.">
        <title>Draft Genome Sequence and Gene Annotation of the Entomopathogenic Fungus Verticillium hemipterigenum.</title>
        <authorList>
            <person name="Horn F."/>
            <person name="Habel A."/>
            <person name="Scharf D.H."/>
            <person name="Dworschak J."/>
            <person name="Brakhage A.A."/>
            <person name="Guthke R."/>
            <person name="Hertweck C."/>
            <person name="Linde J."/>
        </authorList>
    </citation>
    <scope>NUCLEOTIDE SEQUENCE [LARGE SCALE GENOMIC DNA]</scope>
</reference>
<dbReference type="PANTHER" id="PTHR47524:SF1">
    <property type="entry name" value="20S RRNA ACCUMULATION PROTEIN 4"/>
    <property type="match status" value="1"/>
</dbReference>
<dbReference type="GO" id="GO:0005737">
    <property type="term" value="C:cytoplasm"/>
    <property type="evidence" value="ECO:0007669"/>
    <property type="project" value="InterPro"/>
</dbReference>
<feature type="compositionally biased region" description="Polar residues" evidence="1">
    <location>
        <begin position="158"/>
        <end position="172"/>
    </location>
</feature>
<dbReference type="STRING" id="1531966.A0A0A1TNA3"/>
<evidence type="ECO:0000313" key="4">
    <source>
        <dbReference type="Proteomes" id="UP000039046"/>
    </source>
</evidence>
<accession>A0A0A1TNA3</accession>
<evidence type="ECO:0000256" key="1">
    <source>
        <dbReference type="SAM" id="MobiDB-lite"/>
    </source>
</evidence>
<sequence>MPVDYDSDSSDGEYESTNVLLGYASKEAGDDTISHLGGHPEWLEPESAASVALAKCKVCKDVMTLLLQLNGELPDRFPNHDRRIYVFACRRNTCRRQEGSIRAIRGVRRWKEDEIMADKEEEPVVEEPKKEEPKPNLGNALFGSSAFGTSSSANPFSTGANPFSTSSNSTPANPFAKPTAASTPAPAPATTTSSDSTTAALAKSFAETVAINVPAAKPPPPPEPWPAASKLPQAYPTLYLADADYETLEPEATEMPANVRIEEGDAPEPSILDREAFESSMDATFQKFADRVSQNPEQVIRYEFGGTPLIYSKVDKVGGILAKGVLPPCPNCRGKRTFEVQMTPNAIAELEADDMSLEGMEWGTIIVGVCEADCLPVGQGTGEAGYLEEWAGVQWEELAKNN</sequence>
<organism evidence="3 4">
    <name type="scientific">[Torrubiella] hemipterigena</name>
    <dbReference type="NCBI Taxonomy" id="1531966"/>
    <lineage>
        <taxon>Eukaryota</taxon>
        <taxon>Fungi</taxon>
        <taxon>Dikarya</taxon>
        <taxon>Ascomycota</taxon>
        <taxon>Pezizomycotina</taxon>
        <taxon>Sordariomycetes</taxon>
        <taxon>Hypocreomycetidae</taxon>
        <taxon>Hypocreales</taxon>
        <taxon>Clavicipitaceae</taxon>
        <taxon>Clavicipitaceae incertae sedis</taxon>
        <taxon>'Torrubiella' clade</taxon>
    </lineage>
</organism>
<dbReference type="Proteomes" id="UP000039046">
    <property type="component" value="Unassembled WGS sequence"/>
</dbReference>
<dbReference type="InterPro" id="IPR007320">
    <property type="entry name" value="PDCD2_C"/>
</dbReference>
<name>A0A0A1TNA3_9HYPO</name>
<feature type="domain" description="Programmed cell death protein 2 C-terminal" evidence="2">
    <location>
        <begin position="282"/>
        <end position="395"/>
    </location>
</feature>
<dbReference type="AlphaFoldDB" id="A0A0A1TNA3"/>
<dbReference type="Pfam" id="PF04194">
    <property type="entry name" value="PDCD2_C"/>
    <property type="match status" value="1"/>
</dbReference>
<evidence type="ECO:0000313" key="3">
    <source>
        <dbReference type="EMBL" id="CEJ91962.1"/>
    </source>
</evidence>
<dbReference type="OrthoDB" id="443682at2759"/>
<gene>
    <name evidence="3" type="ORF">VHEMI07643</name>
</gene>
<evidence type="ECO:0000259" key="2">
    <source>
        <dbReference type="Pfam" id="PF04194"/>
    </source>
</evidence>
<dbReference type="EMBL" id="CDHN01000004">
    <property type="protein sequence ID" value="CEJ91962.1"/>
    <property type="molecule type" value="Genomic_DNA"/>
</dbReference>
<feature type="region of interest" description="Disordered" evidence="1">
    <location>
        <begin position="158"/>
        <end position="198"/>
    </location>
</feature>